<protein>
    <recommendedName>
        <fullName evidence="3">RRM domain-containing protein</fullName>
    </recommendedName>
</protein>
<feature type="transmembrane region" description="Helical" evidence="2">
    <location>
        <begin position="189"/>
        <end position="212"/>
    </location>
</feature>
<keyword evidence="1" id="KW-0694">RNA-binding</keyword>
<dbReference type="SUPFAM" id="SSF54928">
    <property type="entry name" value="RNA-binding domain, RBD"/>
    <property type="match status" value="1"/>
</dbReference>
<dbReference type="Pfam" id="PF00076">
    <property type="entry name" value="RRM_1"/>
    <property type="match status" value="1"/>
</dbReference>
<keyword evidence="5" id="KW-1185">Reference proteome</keyword>
<evidence type="ECO:0000256" key="2">
    <source>
        <dbReference type="SAM" id="Phobius"/>
    </source>
</evidence>
<reference evidence="4" key="1">
    <citation type="submission" date="2023-02" db="EMBL/GenBank/DDBJ databases">
        <title>Genome of toxic invasive species Heracleum sosnowskyi carries increased number of genes despite the absence of recent whole-genome duplications.</title>
        <authorList>
            <person name="Schelkunov M."/>
            <person name="Shtratnikova V."/>
            <person name="Makarenko M."/>
            <person name="Klepikova A."/>
            <person name="Omelchenko D."/>
            <person name="Novikova G."/>
            <person name="Obukhova E."/>
            <person name="Bogdanov V."/>
            <person name="Penin A."/>
            <person name="Logacheva M."/>
        </authorList>
    </citation>
    <scope>NUCLEOTIDE SEQUENCE</scope>
    <source>
        <strain evidence="4">Hsosn_3</strain>
        <tissue evidence="4">Leaf</tissue>
    </source>
</reference>
<dbReference type="Proteomes" id="UP001237642">
    <property type="component" value="Unassembled WGS sequence"/>
</dbReference>
<evidence type="ECO:0000256" key="1">
    <source>
        <dbReference type="PROSITE-ProRule" id="PRU00176"/>
    </source>
</evidence>
<dbReference type="InterPro" id="IPR012677">
    <property type="entry name" value="Nucleotide-bd_a/b_plait_sf"/>
</dbReference>
<sequence>MTSQNMTECIGGSRTVTYDDQFLCLTFEEEPLMFQFPEVGDGVFEVLSTSGDTYLVVNFMKVLCSQEIYSWFMAGIDHLKEEDAAYTIGGDSSCISRGVAQTGEAMDVSSLMESNEGLRFPFRRKVRRMVWFTIVWNGVICRKCLREFHLRVEETAKVEANSSIAVFGLGAMGLAVVERARTGQGKNIGFLVMLLLLLLVLEPVLLWCVYMSGWEEVFQKYGKIDRVDMKSGFAFVYMEDEEDAGYAIRKLDDMEFGRKGRQPCV</sequence>
<proteinExistence type="predicted"/>
<evidence type="ECO:0000259" key="3">
    <source>
        <dbReference type="PROSITE" id="PS50102"/>
    </source>
</evidence>
<keyword evidence="2" id="KW-0812">Transmembrane</keyword>
<dbReference type="EMBL" id="JAUIZM010000001">
    <property type="protein sequence ID" value="KAK1402934.1"/>
    <property type="molecule type" value="Genomic_DNA"/>
</dbReference>
<gene>
    <name evidence="4" type="ORF">POM88_002539</name>
</gene>
<dbReference type="GO" id="GO:0003723">
    <property type="term" value="F:RNA binding"/>
    <property type="evidence" value="ECO:0007669"/>
    <property type="project" value="UniProtKB-UniRule"/>
</dbReference>
<accession>A0AAD8NAK6</accession>
<dbReference type="InterPro" id="IPR000504">
    <property type="entry name" value="RRM_dom"/>
</dbReference>
<dbReference type="Gene3D" id="3.30.70.330">
    <property type="match status" value="1"/>
</dbReference>
<evidence type="ECO:0000313" key="4">
    <source>
        <dbReference type="EMBL" id="KAK1402934.1"/>
    </source>
</evidence>
<evidence type="ECO:0000313" key="5">
    <source>
        <dbReference type="Proteomes" id="UP001237642"/>
    </source>
</evidence>
<name>A0AAD8NAK6_9APIA</name>
<dbReference type="Gene3D" id="3.40.50.720">
    <property type="entry name" value="NAD(P)-binding Rossmann-like Domain"/>
    <property type="match status" value="1"/>
</dbReference>
<dbReference type="AlphaFoldDB" id="A0AAD8NAK6"/>
<organism evidence="4 5">
    <name type="scientific">Heracleum sosnowskyi</name>
    <dbReference type="NCBI Taxonomy" id="360622"/>
    <lineage>
        <taxon>Eukaryota</taxon>
        <taxon>Viridiplantae</taxon>
        <taxon>Streptophyta</taxon>
        <taxon>Embryophyta</taxon>
        <taxon>Tracheophyta</taxon>
        <taxon>Spermatophyta</taxon>
        <taxon>Magnoliopsida</taxon>
        <taxon>eudicotyledons</taxon>
        <taxon>Gunneridae</taxon>
        <taxon>Pentapetalae</taxon>
        <taxon>asterids</taxon>
        <taxon>campanulids</taxon>
        <taxon>Apiales</taxon>
        <taxon>Apiaceae</taxon>
        <taxon>Apioideae</taxon>
        <taxon>apioid superclade</taxon>
        <taxon>Tordylieae</taxon>
        <taxon>Tordyliinae</taxon>
        <taxon>Heracleum</taxon>
    </lineage>
</organism>
<keyword evidence="2" id="KW-0472">Membrane</keyword>
<comment type="caution">
    <text evidence="4">The sequence shown here is derived from an EMBL/GenBank/DDBJ whole genome shotgun (WGS) entry which is preliminary data.</text>
</comment>
<keyword evidence="2" id="KW-1133">Transmembrane helix</keyword>
<reference evidence="4" key="2">
    <citation type="submission" date="2023-05" db="EMBL/GenBank/DDBJ databases">
        <authorList>
            <person name="Schelkunov M.I."/>
        </authorList>
    </citation>
    <scope>NUCLEOTIDE SEQUENCE</scope>
    <source>
        <strain evidence="4">Hsosn_3</strain>
        <tissue evidence="4">Leaf</tissue>
    </source>
</reference>
<dbReference type="PROSITE" id="PS50102">
    <property type="entry name" value="RRM"/>
    <property type="match status" value="1"/>
</dbReference>
<dbReference type="InterPro" id="IPR035979">
    <property type="entry name" value="RBD_domain_sf"/>
</dbReference>
<feature type="domain" description="RRM" evidence="3">
    <location>
        <begin position="215"/>
        <end position="265"/>
    </location>
</feature>